<dbReference type="AlphaFoldDB" id="A0A7Z0SDI8"/>
<evidence type="ECO:0000256" key="7">
    <source>
        <dbReference type="ARBA" id="ARBA00023277"/>
    </source>
</evidence>
<dbReference type="EC" id="2.4.1.25" evidence="3"/>
<dbReference type="EMBL" id="JACCHS010000036">
    <property type="protein sequence ID" value="NYT46747.1"/>
    <property type="molecule type" value="Genomic_DNA"/>
</dbReference>
<organism evidence="10 11">
    <name type="scientific">Candidatus Methanofishera endochildressiae</name>
    <dbReference type="NCBI Taxonomy" id="2738884"/>
    <lineage>
        <taxon>Bacteria</taxon>
        <taxon>Pseudomonadati</taxon>
        <taxon>Pseudomonadota</taxon>
        <taxon>Gammaproteobacteria</taxon>
        <taxon>Candidatus Methanofishera</taxon>
    </lineage>
</organism>
<dbReference type="Proteomes" id="UP000537890">
    <property type="component" value="Unassembled WGS sequence"/>
</dbReference>
<evidence type="ECO:0000256" key="5">
    <source>
        <dbReference type="ARBA" id="ARBA00022676"/>
    </source>
</evidence>
<sequence length="35" mass="4096">MRSQLEMFDILRIDHFRGFEAAWEIPADEDTAING</sequence>
<keyword evidence="5" id="KW-0328">Glycosyltransferase</keyword>
<dbReference type="GO" id="GO:0004134">
    <property type="term" value="F:4-alpha-glucanotransferase activity"/>
    <property type="evidence" value="ECO:0007669"/>
    <property type="project" value="UniProtKB-EC"/>
</dbReference>
<keyword evidence="7" id="KW-0119">Carbohydrate metabolism</keyword>
<dbReference type="GO" id="GO:0005975">
    <property type="term" value="P:carbohydrate metabolic process"/>
    <property type="evidence" value="ECO:0007669"/>
    <property type="project" value="InterPro"/>
</dbReference>
<comment type="similarity">
    <text evidence="2">Belongs to the disproportionating enzyme family.</text>
</comment>
<dbReference type="InterPro" id="IPR003385">
    <property type="entry name" value="Glyco_hydro_77"/>
</dbReference>
<evidence type="ECO:0000256" key="8">
    <source>
        <dbReference type="ARBA" id="ARBA00031423"/>
    </source>
</evidence>
<comment type="caution">
    <text evidence="10">The sequence shown here is derived from an EMBL/GenBank/DDBJ whole genome shotgun (WGS) entry which is preliminary data.</text>
</comment>
<dbReference type="Pfam" id="PF02446">
    <property type="entry name" value="Glyco_hydro_77"/>
    <property type="match status" value="1"/>
</dbReference>
<evidence type="ECO:0000256" key="4">
    <source>
        <dbReference type="ARBA" id="ARBA00020295"/>
    </source>
</evidence>
<dbReference type="InterPro" id="IPR017853">
    <property type="entry name" value="GH"/>
</dbReference>
<evidence type="ECO:0000256" key="6">
    <source>
        <dbReference type="ARBA" id="ARBA00022679"/>
    </source>
</evidence>
<keyword evidence="6 10" id="KW-0808">Transferase</keyword>
<evidence type="ECO:0000256" key="9">
    <source>
        <dbReference type="ARBA" id="ARBA00031501"/>
    </source>
</evidence>
<dbReference type="Gene3D" id="3.20.20.80">
    <property type="entry name" value="Glycosidases"/>
    <property type="match status" value="1"/>
</dbReference>
<protein>
    <recommendedName>
        <fullName evidence="4">4-alpha-glucanotransferase</fullName>
        <ecNumber evidence="3">2.4.1.25</ecNumber>
    </recommendedName>
    <alternativeName>
        <fullName evidence="8">Amylomaltase</fullName>
    </alternativeName>
    <alternativeName>
        <fullName evidence="9">Disproportionating enzyme</fullName>
    </alternativeName>
</protein>
<evidence type="ECO:0000256" key="3">
    <source>
        <dbReference type="ARBA" id="ARBA00012560"/>
    </source>
</evidence>
<evidence type="ECO:0000313" key="10">
    <source>
        <dbReference type="EMBL" id="NYT46747.1"/>
    </source>
</evidence>
<evidence type="ECO:0000256" key="2">
    <source>
        <dbReference type="ARBA" id="ARBA00005684"/>
    </source>
</evidence>
<gene>
    <name evidence="10" type="ORF">H0A75_02955</name>
</gene>
<proteinExistence type="inferred from homology"/>
<dbReference type="SUPFAM" id="SSF51445">
    <property type="entry name" value="(Trans)glycosidases"/>
    <property type="match status" value="1"/>
</dbReference>
<comment type="catalytic activity">
    <reaction evidence="1">
        <text>Transfers a segment of a (1-&gt;4)-alpha-D-glucan to a new position in an acceptor, which may be glucose or a (1-&gt;4)-alpha-D-glucan.</text>
        <dbReference type="EC" id="2.4.1.25"/>
    </reaction>
</comment>
<accession>A0A7Z0SDI8</accession>
<name>A0A7Z0SDI8_9GAMM</name>
<evidence type="ECO:0000256" key="1">
    <source>
        <dbReference type="ARBA" id="ARBA00000439"/>
    </source>
</evidence>
<reference evidence="10 11" key="1">
    <citation type="submission" date="2020-05" db="EMBL/GenBank/DDBJ databases">
        <title>Horizontal transmission and recombination maintain forever young bacterial symbiont genomes.</title>
        <authorList>
            <person name="Russell S.L."/>
            <person name="Pepper-Tunick E."/>
            <person name="Svedberg J."/>
            <person name="Byrne A."/>
            <person name="Ruelas Castillo J."/>
            <person name="Vollmers C."/>
            <person name="Beinart R.A."/>
            <person name="Corbett-Detig R."/>
        </authorList>
    </citation>
    <scope>NUCLEOTIDE SEQUENCE [LARGE SCALE GENOMIC DNA]</scope>
    <source>
        <strain evidence="10">4727-3</strain>
    </source>
</reference>
<evidence type="ECO:0000313" key="11">
    <source>
        <dbReference type="Proteomes" id="UP000537890"/>
    </source>
</evidence>